<proteinExistence type="predicted"/>
<gene>
    <name evidence="2" type="ORF">ERS007703_04736</name>
</gene>
<feature type="compositionally biased region" description="Low complexity" evidence="1">
    <location>
        <begin position="24"/>
        <end position="37"/>
    </location>
</feature>
<protein>
    <submittedName>
        <fullName evidence="2">Uncharacterized protein</fullName>
    </submittedName>
</protein>
<reference evidence="3" key="1">
    <citation type="submission" date="2015-03" db="EMBL/GenBank/DDBJ databases">
        <authorList>
            <consortium name="Pathogen Informatics"/>
        </authorList>
    </citation>
    <scope>NUCLEOTIDE SEQUENCE [LARGE SCALE GENOMIC DNA]</scope>
    <source>
        <strain evidence="3">K00500041</strain>
    </source>
</reference>
<dbReference type="Proteomes" id="UP000038802">
    <property type="component" value="Unassembled WGS sequence"/>
</dbReference>
<name>A0A0U0SZE9_MYCTX</name>
<accession>A0A0U0SZE9</accession>
<dbReference type="EMBL" id="CSAE01000916">
    <property type="protein sequence ID" value="COX08412.1"/>
    <property type="molecule type" value="Genomic_DNA"/>
</dbReference>
<evidence type="ECO:0000313" key="2">
    <source>
        <dbReference type="EMBL" id="COX08412.1"/>
    </source>
</evidence>
<feature type="region of interest" description="Disordered" evidence="1">
    <location>
        <begin position="24"/>
        <end position="45"/>
    </location>
</feature>
<dbReference type="AlphaFoldDB" id="A0A0U0SZE9"/>
<evidence type="ECO:0000256" key="1">
    <source>
        <dbReference type="SAM" id="MobiDB-lite"/>
    </source>
</evidence>
<organism evidence="2 3">
    <name type="scientific">Mycobacterium tuberculosis</name>
    <dbReference type="NCBI Taxonomy" id="1773"/>
    <lineage>
        <taxon>Bacteria</taxon>
        <taxon>Bacillati</taxon>
        <taxon>Actinomycetota</taxon>
        <taxon>Actinomycetes</taxon>
        <taxon>Mycobacteriales</taxon>
        <taxon>Mycobacteriaceae</taxon>
        <taxon>Mycobacterium</taxon>
        <taxon>Mycobacterium tuberculosis complex</taxon>
    </lineage>
</organism>
<sequence length="77" mass="7761">MTDPTEDAAVLTSTAMPFHAAAAASRSAAPAPPYMRAELTSGGRAPKSTEAFRFWSSAVVAGAPSEAAIIPSRSAPA</sequence>
<evidence type="ECO:0000313" key="3">
    <source>
        <dbReference type="Proteomes" id="UP000038802"/>
    </source>
</evidence>